<dbReference type="AlphaFoldDB" id="A0A518GHR3"/>
<dbReference type="EMBL" id="CP036298">
    <property type="protein sequence ID" value="QDV28133.1"/>
    <property type="molecule type" value="Genomic_DNA"/>
</dbReference>
<dbReference type="Proteomes" id="UP000318017">
    <property type="component" value="Chromosome"/>
</dbReference>
<keyword evidence="4 6" id="KW-1133">Transmembrane helix</keyword>
<gene>
    <name evidence="8" type="primary">xcpT_8</name>
    <name evidence="8" type="ORF">Q31a_65280</name>
</gene>
<dbReference type="PRINTS" id="PR00813">
    <property type="entry name" value="BCTERIALGSPG"/>
</dbReference>
<dbReference type="GO" id="GO:0016020">
    <property type="term" value="C:membrane"/>
    <property type="evidence" value="ECO:0007669"/>
    <property type="project" value="UniProtKB-SubCell"/>
</dbReference>
<organism evidence="8 9">
    <name type="scientific">Aureliella helgolandensis</name>
    <dbReference type="NCBI Taxonomy" id="2527968"/>
    <lineage>
        <taxon>Bacteria</taxon>
        <taxon>Pseudomonadati</taxon>
        <taxon>Planctomycetota</taxon>
        <taxon>Planctomycetia</taxon>
        <taxon>Pirellulales</taxon>
        <taxon>Pirellulaceae</taxon>
        <taxon>Aureliella</taxon>
    </lineage>
</organism>
<dbReference type="RefSeq" id="WP_145086615.1">
    <property type="nucleotide sequence ID" value="NZ_CP036298.1"/>
</dbReference>
<dbReference type="Pfam" id="PF07963">
    <property type="entry name" value="N_methyl"/>
    <property type="match status" value="1"/>
</dbReference>
<dbReference type="InterPro" id="IPR045584">
    <property type="entry name" value="Pilin-like"/>
</dbReference>
<dbReference type="NCBIfam" id="TIGR02532">
    <property type="entry name" value="IV_pilin_GFxxxE"/>
    <property type="match status" value="1"/>
</dbReference>
<dbReference type="GO" id="GO:0015628">
    <property type="term" value="P:protein secretion by the type II secretion system"/>
    <property type="evidence" value="ECO:0007669"/>
    <property type="project" value="InterPro"/>
</dbReference>
<dbReference type="PANTHER" id="PTHR30093:SF44">
    <property type="entry name" value="TYPE II SECRETION SYSTEM CORE PROTEIN G"/>
    <property type="match status" value="1"/>
</dbReference>
<feature type="domain" description="Type II secretion system protein GspG C-terminal" evidence="7">
    <location>
        <begin position="36"/>
        <end position="72"/>
    </location>
</feature>
<dbReference type="InterPro" id="IPR000983">
    <property type="entry name" value="Bac_GSPG_pilin"/>
</dbReference>
<accession>A0A518GHR3</accession>
<dbReference type="InterPro" id="IPR013545">
    <property type="entry name" value="T2SS_protein-GspG_C"/>
</dbReference>
<protein>
    <submittedName>
        <fullName evidence="8">Type II secretion system protein G</fullName>
    </submittedName>
</protein>
<evidence type="ECO:0000256" key="1">
    <source>
        <dbReference type="ARBA" id="ARBA00004167"/>
    </source>
</evidence>
<evidence type="ECO:0000256" key="3">
    <source>
        <dbReference type="ARBA" id="ARBA00022692"/>
    </source>
</evidence>
<evidence type="ECO:0000256" key="4">
    <source>
        <dbReference type="ARBA" id="ARBA00022989"/>
    </source>
</evidence>
<evidence type="ECO:0000256" key="2">
    <source>
        <dbReference type="ARBA" id="ARBA00022481"/>
    </source>
</evidence>
<feature type="transmembrane region" description="Helical" evidence="6">
    <location>
        <begin position="12"/>
        <end position="33"/>
    </location>
</feature>
<evidence type="ECO:0000313" key="8">
    <source>
        <dbReference type="EMBL" id="QDV28133.1"/>
    </source>
</evidence>
<dbReference type="InterPro" id="IPR012902">
    <property type="entry name" value="N_methyl_site"/>
</dbReference>
<sequence>MMRSNPNCFRRAFTLIELVIVIIIIAILAAVAVPKFIDRADDAKLSATKQSLSTLRSAIELYRADTGAYPATLNTDIITYLKGPFPTARIGSSESAGVVLGSDPMVVGDVTGAGGWLYNATSGEIRINNAAHFDF</sequence>
<evidence type="ECO:0000256" key="6">
    <source>
        <dbReference type="SAM" id="Phobius"/>
    </source>
</evidence>
<keyword evidence="2" id="KW-0488">Methylation</keyword>
<dbReference type="SUPFAM" id="SSF54523">
    <property type="entry name" value="Pili subunits"/>
    <property type="match status" value="1"/>
</dbReference>
<dbReference type="KEGG" id="ahel:Q31a_65280"/>
<keyword evidence="3 6" id="KW-0812">Transmembrane</keyword>
<dbReference type="Gene3D" id="3.30.700.10">
    <property type="entry name" value="Glycoprotein, Type 4 Pilin"/>
    <property type="match status" value="1"/>
</dbReference>
<proteinExistence type="predicted"/>
<evidence type="ECO:0000256" key="5">
    <source>
        <dbReference type="ARBA" id="ARBA00023136"/>
    </source>
</evidence>
<keyword evidence="5 6" id="KW-0472">Membrane</keyword>
<dbReference type="OrthoDB" id="214451at2"/>
<comment type="subcellular location">
    <subcellularLocation>
        <location evidence="1">Membrane</location>
        <topology evidence="1">Single-pass membrane protein</topology>
    </subcellularLocation>
</comment>
<name>A0A518GHR3_9BACT</name>
<dbReference type="GO" id="GO:0015627">
    <property type="term" value="C:type II protein secretion system complex"/>
    <property type="evidence" value="ECO:0007669"/>
    <property type="project" value="InterPro"/>
</dbReference>
<evidence type="ECO:0000313" key="9">
    <source>
        <dbReference type="Proteomes" id="UP000318017"/>
    </source>
</evidence>
<dbReference type="Pfam" id="PF08334">
    <property type="entry name" value="T2SSG"/>
    <property type="match status" value="1"/>
</dbReference>
<reference evidence="8 9" key="1">
    <citation type="submission" date="2019-02" db="EMBL/GenBank/DDBJ databases">
        <title>Deep-cultivation of Planctomycetes and their phenomic and genomic characterization uncovers novel biology.</title>
        <authorList>
            <person name="Wiegand S."/>
            <person name="Jogler M."/>
            <person name="Boedeker C."/>
            <person name="Pinto D."/>
            <person name="Vollmers J."/>
            <person name="Rivas-Marin E."/>
            <person name="Kohn T."/>
            <person name="Peeters S.H."/>
            <person name="Heuer A."/>
            <person name="Rast P."/>
            <person name="Oberbeckmann S."/>
            <person name="Bunk B."/>
            <person name="Jeske O."/>
            <person name="Meyerdierks A."/>
            <person name="Storesund J.E."/>
            <person name="Kallscheuer N."/>
            <person name="Luecker S."/>
            <person name="Lage O.M."/>
            <person name="Pohl T."/>
            <person name="Merkel B.J."/>
            <person name="Hornburger P."/>
            <person name="Mueller R.-W."/>
            <person name="Bruemmer F."/>
            <person name="Labrenz M."/>
            <person name="Spormann A.M."/>
            <person name="Op den Camp H."/>
            <person name="Overmann J."/>
            <person name="Amann R."/>
            <person name="Jetten M.S.M."/>
            <person name="Mascher T."/>
            <person name="Medema M.H."/>
            <person name="Devos D.P."/>
            <person name="Kaster A.-K."/>
            <person name="Ovreas L."/>
            <person name="Rohde M."/>
            <person name="Galperin M.Y."/>
            <person name="Jogler C."/>
        </authorList>
    </citation>
    <scope>NUCLEOTIDE SEQUENCE [LARGE SCALE GENOMIC DNA]</scope>
    <source>
        <strain evidence="8 9">Q31a</strain>
    </source>
</reference>
<keyword evidence="9" id="KW-1185">Reference proteome</keyword>
<evidence type="ECO:0000259" key="7">
    <source>
        <dbReference type="Pfam" id="PF08334"/>
    </source>
</evidence>
<dbReference type="PANTHER" id="PTHR30093">
    <property type="entry name" value="GENERAL SECRETION PATHWAY PROTEIN G"/>
    <property type="match status" value="1"/>
</dbReference>